<protein>
    <submittedName>
        <fullName evidence="3">Uncharacterized protein</fullName>
    </submittedName>
</protein>
<keyword evidence="2" id="KW-1133">Transmembrane helix</keyword>
<proteinExistence type="predicted"/>
<feature type="non-terminal residue" evidence="3">
    <location>
        <position position="1"/>
    </location>
</feature>
<dbReference type="EMBL" id="LXQA010107115">
    <property type="protein sequence ID" value="MCI17809.1"/>
    <property type="molecule type" value="Genomic_DNA"/>
</dbReference>
<feature type="transmembrane region" description="Helical" evidence="2">
    <location>
        <begin position="60"/>
        <end position="77"/>
    </location>
</feature>
<evidence type="ECO:0000313" key="3">
    <source>
        <dbReference type="EMBL" id="MCI17809.1"/>
    </source>
</evidence>
<keyword evidence="2" id="KW-0812">Transmembrane</keyword>
<evidence type="ECO:0000256" key="1">
    <source>
        <dbReference type="SAM" id="MobiDB-lite"/>
    </source>
</evidence>
<name>A0A392Q1U5_9FABA</name>
<reference evidence="3 4" key="1">
    <citation type="journal article" date="2018" name="Front. Plant Sci.">
        <title>Red Clover (Trifolium pratense) and Zigzag Clover (T. medium) - A Picture of Genomic Similarities and Differences.</title>
        <authorList>
            <person name="Dluhosova J."/>
            <person name="Istvanek J."/>
            <person name="Nedelnik J."/>
            <person name="Repkova J."/>
        </authorList>
    </citation>
    <scope>NUCLEOTIDE SEQUENCE [LARGE SCALE GENOMIC DNA]</scope>
    <source>
        <strain evidence="4">cv. 10/8</strain>
        <tissue evidence="3">Leaf</tissue>
    </source>
</reference>
<comment type="caution">
    <text evidence="3">The sequence shown here is derived from an EMBL/GenBank/DDBJ whole genome shotgun (WGS) entry which is preliminary data.</text>
</comment>
<keyword evidence="4" id="KW-1185">Reference proteome</keyword>
<organism evidence="3 4">
    <name type="scientific">Trifolium medium</name>
    <dbReference type="NCBI Taxonomy" id="97028"/>
    <lineage>
        <taxon>Eukaryota</taxon>
        <taxon>Viridiplantae</taxon>
        <taxon>Streptophyta</taxon>
        <taxon>Embryophyta</taxon>
        <taxon>Tracheophyta</taxon>
        <taxon>Spermatophyta</taxon>
        <taxon>Magnoliopsida</taxon>
        <taxon>eudicotyledons</taxon>
        <taxon>Gunneridae</taxon>
        <taxon>Pentapetalae</taxon>
        <taxon>rosids</taxon>
        <taxon>fabids</taxon>
        <taxon>Fabales</taxon>
        <taxon>Fabaceae</taxon>
        <taxon>Papilionoideae</taxon>
        <taxon>50 kb inversion clade</taxon>
        <taxon>NPAAA clade</taxon>
        <taxon>Hologalegina</taxon>
        <taxon>IRL clade</taxon>
        <taxon>Trifolieae</taxon>
        <taxon>Trifolium</taxon>
    </lineage>
</organism>
<feature type="region of interest" description="Disordered" evidence="1">
    <location>
        <begin position="1"/>
        <end position="20"/>
    </location>
</feature>
<evidence type="ECO:0000313" key="4">
    <source>
        <dbReference type="Proteomes" id="UP000265520"/>
    </source>
</evidence>
<keyword evidence="2" id="KW-0472">Membrane</keyword>
<sequence>LAMPPSASLHNSNLQRSSRYRTSLRSLGSTPVKTYAATGVSVSQSSPSLTLINPVERVRFVHLLICPFLLVLSPALVPNSTRHLLALLLLTPVASTVAVATSASKGLRLYFHLSCTSTSFSLLDLLGPLLLSTVIPCLPYTILS</sequence>
<feature type="transmembrane region" description="Helical" evidence="2">
    <location>
        <begin position="122"/>
        <end position="143"/>
    </location>
</feature>
<dbReference type="AlphaFoldDB" id="A0A392Q1U5"/>
<dbReference type="Proteomes" id="UP000265520">
    <property type="component" value="Unassembled WGS sequence"/>
</dbReference>
<evidence type="ECO:0000256" key="2">
    <source>
        <dbReference type="SAM" id="Phobius"/>
    </source>
</evidence>
<accession>A0A392Q1U5</accession>
<feature type="transmembrane region" description="Helical" evidence="2">
    <location>
        <begin position="83"/>
        <end position="101"/>
    </location>
</feature>